<dbReference type="CDD" id="cd00165">
    <property type="entry name" value="S4"/>
    <property type="match status" value="1"/>
</dbReference>
<reference evidence="2 3" key="1">
    <citation type="submission" date="2011-06" db="EMBL/GenBank/DDBJ databases">
        <authorList>
            <person name="Harkins D.M."/>
            <person name="Madupu R."/>
            <person name="Durkin A.S."/>
            <person name="Torralba M."/>
            <person name="Methe B."/>
            <person name="Sutton G.G."/>
            <person name="Nelson K.E."/>
        </authorList>
    </citation>
    <scope>NUCLEOTIDE SEQUENCE [LARGE SCALE GENOMIC DNA]</scope>
    <source>
        <strain evidence="2 3">SK1060</strain>
    </source>
</reference>
<sequence>MKYKLFYEYITLQALLKEVGIIQSGGAIKSFLQENQVYFNGDLETRRKKKIRIGDIITLPNQKLEILLTAPNEEERVEHEKELLEKRRVGALVKEMNKSIKKVNQQQQIKKPINLIKKLLSASQVFKYVVKKLTNSTFSQLRAN</sequence>
<accession>F9P9G8</accession>
<dbReference type="Pfam" id="PF13275">
    <property type="entry name" value="S4_2"/>
    <property type="match status" value="1"/>
</dbReference>
<proteinExistence type="predicted"/>
<gene>
    <name evidence="2" type="ORF">HMPREF1042_0096</name>
</gene>
<dbReference type="SUPFAM" id="SSF55174">
    <property type="entry name" value="Alpha-L RNA-binding motif"/>
    <property type="match status" value="1"/>
</dbReference>
<dbReference type="AlphaFoldDB" id="F9P9G8"/>
<dbReference type="PROSITE" id="PS50889">
    <property type="entry name" value="S4"/>
    <property type="match status" value="1"/>
</dbReference>
<dbReference type="Proteomes" id="UP000003287">
    <property type="component" value="Unassembled WGS sequence"/>
</dbReference>
<dbReference type="eggNOG" id="COG2501">
    <property type="taxonomic scope" value="Bacteria"/>
</dbReference>
<dbReference type="Gene3D" id="3.10.290.10">
    <property type="entry name" value="RNA-binding S4 domain"/>
    <property type="match status" value="1"/>
</dbReference>
<dbReference type="NCBIfam" id="TIGR02988">
    <property type="entry name" value="YaaA_near_RecF"/>
    <property type="match status" value="1"/>
</dbReference>
<evidence type="ECO:0000313" key="2">
    <source>
        <dbReference type="EMBL" id="EGV07482.1"/>
    </source>
</evidence>
<dbReference type="GO" id="GO:0003723">
    <property type="term" value="F:RNA binding"/>
    <property type="evidence" value="ECO:0007669"/>
    <property type="project" value="UniProtKB-KW"/>
</dbReference>
<organism evidence="2 3">
    <name type="scientific">Streptococcus constellatus subsp. pharyngis SK1060 = CCUG 46377</name>
    <dbReference type="NCBI Taxonomy" id="1035184"/>
    <lineage>
        <taxon>Bacteria</taxon>
        <taxon>Bacillati</taxon>
        <taxon>Bacillota</taxon>
        <taxon>Bacilli</taxon>
        <taxon>Lactobacillales</taxon>
        <taxon>Streptococcaceae</taxon>
        <taxon>Streptococcus</taxon>
        <taxon>Streptococcus anginosus group</taxon>
    </lineage>
</organism>
<protein>
    <submittedName>
        <fullName evidence="2">S4 domain protein YaaA</fullName>
    </submittedName>
</protein>
<name>F9P9G8_STRCV</name>
<keyword evidence="1" id="KW-0694">RNA-binding</keyword>
<dbReference type="InterPro" id="IPR014330">
    <property type="entry name" value="RNA-bd_S4-rel_YaaA"/>
</dbReference>
<dbReference type="EMBL" id="AFUP01000008">
    <property type="protein sequence ID" value="EGV07482.1"/>
    <property type="molecule type" value="Genomic_DNA"/>
</dbReference>
<dbReference type="InterPro" id="IPR036986">
    <property type="entry name" value="S4_RNA-bd_sf"/>
</dbReference>
<evidence type="ECO:0000313" key="3">
    <source>
        <dbReference type="Proteomes" id="UP000003287"/>
    </source>
</evidence>
<evidence type="ECO:0000256" key="1">
    <source>
        <dbReference type="PROSITE-ProRule" id="PRU00182"/>
    </source>
</evidence>